<dbReference type="InterPro" id="IPR012332">
    <property type="entry name" value="Autotransporter_pectin_lyase_C"/>
</dbReference>
<dbReference type="PANTHER" id="PTHR35037:SF3">
    <property type="entry name" value="C-TERMINAL REGION OF AIDA-LIKE PROTEIN"/>
    <property type="match status" value="1"/>
</dbReference>
<dbReference type="Pfam" id="PF12951">
    <property type="entry name" value="PATR"/>
    <property type="match status" value="9"/>
</dbReference>
<dbReference type="PANTHER" id="PTHR35037">
    <property type="entry name" value="C-TERMINAL REGION OF AIDA-LIKE PROTEIN"/>
    <property type="match status" value="1"/>
</dbReference>
<dbReference type="CDD" id="cd01344">
    <property type="entry name" value="PL2_Passenger_AT"/>
    <property type="match status" value="1"/>
</dbReference>
<evidence type="ECO:0000256" key="1">
    <source>
        <dbReference type="ARBA" id="ARBA00022729"/>
    </source>
</evidence>
<dbReference type="InterPro" id="IPR043990">
    <property type="entry name" value="AC_1"/>
</dbReference>
<gene>
    <name evidence="3" type="ORF">OPR82_16460</name>
</gene>
<dbReference type="InterPro" id="IPR011050">
    <property type="entry name" value="Pectin_lyase_fold/virulence"/>
</dbReference>
<proteinExistence type="predicted"/>
<dbReference type="Pfam" id="PF03797">
    <property type="entry name" value="Autotransporter"/>
    <property type="match status" value="1"/>
</dbReference>
<dbReference type="EMBL" id="JAPHAV010000010">
    <property type="protein sequence ID" value="MCX2698335.1"/>
    <property type="molecule type" value="Genomic_DNA"/>
</dbReference>
<sequence>MVLTGANTYNGGTEVSGGILQIGDGHTTGSILGNVTVDAGAALALNRSDNVTYASLISGAGSLHQDGAGMLILTGTNTYAGGTVISAGTLQVGDGGTAGSIQGDVTNNATLAFNRSNGLDFSGKISGSGALNQIGAGSLTLSGDSSAFTGTTDVTAGSLIVTGTLGDATSTLQVASGAFLAGSGTIGGDTTIANGATLTGLADNTLTFNGNLSLGATSVVSVTYGAEFGQPFFDVKGNLALGGKINVADFGDNGPGIYHVFNYGGTLSGTIAVGDMPQGVDPAKITVQTAMTGEVNLVNAEGAVLNFWDGGDAAKHNNGTVEGGDGTWNLLNSNWTGLPDYTLNGPWASGEFAVFQGTKGTVTIDNTGGQVSATGLQFAIDGYTIKGGDLELAPSADEPDEVPSIRVGDGEDTDVGKTATIEAKLTGSSGMEKHGVGTLILTADNSYTGGTVVAGGTLQLGNGGTTGSVAGDINLGSTAASAGTLAISRSGMVTVANNISGTGHIVIDGPGTIELTGTNDELAGAFIRHGTLVVSGDANMGASGSSVEIENGSVLRFGSSFDSDHNYVLAKGDDSNGGMIETTGTNINRITTAITGPGSLIKEGTGTLVLAADSNYAGGTTVSGGTLQIGDGGTTGRVDNAIINNGVVAFNRSDAVAMGNVISGAGSVQQIGSGALTLTGDNTYSGGTTVSAGTLIVAKDENLGDKAGGLTIDGGLFENSGAITTSRNVTIAANGGTLQTDASLTLQGAFDASASTAGWHKTGTGELVFDTGATGDVGSGAAIDAGKVTVKGSMSGDYMVNSGATLDVLGSQNGNISVNDGGMLMGGGTVEKNVTVADNAILQGKGGQTLTIGGDLVLNTGSQINVTLGMPSNTALYDVKGDVTLAGTLNISDGGGFGAGIYRLMDYNGNLTDNTLAIGSTPGGTDAARMWIDNDAANKHVNLMNSSGVHLDVWEGGNGTWNLVSDHTNDVWTDNGDHIMGAYDQGSFAVFRGTTQGATTTVTLDNSAGQVTASGMNFASDGYILKGSPLNLDNTAQPIIRVGDGTDAGKAMTATIEAELQGTKGINKTDYGTLILTGANHYSGGTTVTGGTLQIGNGGTSGSIDGDVNLASDLYGHGTLAFDHSGPTLFAGNISGAGDVIQKGSGTTTFTGDNSYSGGLTVENGKAQAGVAGHAFGTGVLKVKDGAIADLDSFDTTVGGLAAFDDTNAVGDGKITLGTGKLTVVQNFDSRFSGVISGSGGFTKAGSGELTLNGINTYGDVTNVDGGSLKQGAAGVFNTASSGYIVGANGTLDLGGFDTTLASLSNAGRITSGIETAGTSLTVNGNYVGNGGTVVINTVLGDDSSKTDMLKVGGDTSGTTSLKVINRGGLGAQTTNGIEVVDVAGDSKGIFSLVSDYTTKDGQKAVVGGAYAYTLQQGSGNKDGNWYLTSQYTPGPGPNPNPDCVGDNCPNPTPNPRYNPGVPVYQGYAENMQALNKLPTLQERVGERYWTGRNGDGQANGAVVDSRGIWARIEGAHSRLEPQSATGAKQDINTFIMQAGVDGQFYEDENGRLVAGITGQYGTAHASSSALAGDGTARTNAWSLGATATWYGNNGFYVDAQGQVTWFDNDLNSDTANTGLVDGAKAYGYAMSVEAGQRVAINDHWSLTPQAQLMWSSLDADAFHDVWGSRVHMQDGDSLTGRFGVAASYDNSWKGNGGLMVNTSVYGVANLYQSFLGGTRINVAGVNIDTDNDKTWAGIGAGGTYAWADSKYAVYGEGSINTSLNHFADSYELKATVGFKVKW</sequence>
<protein>
    <submittedName>
        <fullName evidence="3">Autotransporter outer membrane beta-barrel domain-containing protein</fullName>
    </submittedName>
</protein>
<dbReference type="SMART" id="SM00869">
    <property type="entry name" value="Autotransporter"/>
    <property type="match status" value="1"/>
</dbReference>
<dbReference type="Pfam" id="PF18883">
    <property type="entry name" value="AC_1"/>
    <property type="match status" value="1"/>
</dbReference>
<dbReference type="InterPro" id="IPR013425">
    <property type="entry name" value="Autotrns_rpt"/>
</dbReference>
<comment type="caution">
    <text evidence="3">The sequence shown here is derived from an EMBL/GenBank/DDBJ whole genome shotgun (WGS) entry which is preliminary data.</text>
</comment>
<dbReference type="Gene3D" id="2.160.20.20">
    <property type="match status" value="3"/>
</dbReference>
<keyword evidence="1" id="KW-0732">Signal</keyword>
<dbReference type="InterPro" id="IPR036709">
    <property type="entry name" value="Autotransporte_beta_dom_sf"/>
</dbReference>
<evidence type="ECO:0000313" key="4">
    <source>
        <dbReference type="Proteomes" id="UP001301216"/>
    </source>
</evidence>
<dbReference type="InterPro" id="IPR005546">
    <property type="entry name" value="Autotransporte_beta"/>
</dbReference>
<dbReference type="PROSITE" id="PS51208">
    <property type="entry name" value="AUTOTRANSPORTER"/>
    <property type="match status" value="1"/>
</dbReference>
<reference evidence="3 4" key="1">
    <citation type="submission" date="2022-11" db="EMBL/GenBank/DDBJ databases">
        <title>Brucella sp. YY2X, whole genome shotgun sequencing project.</title>
        <authorList>
            <person name="Yang Y."/>
        </authorList>
    </citation>
    <scope>NUCLEOTIDE SEQUENCE [LARGE SCALE GENOMIC DNA]</scope>
    <source>
        <strain evidence="3 4">YY2X</strain>
    </source>
</reference>
<evidence type="ECO:0000259" key="2">
    <source>
        <dbReference type="PROSITE" id="PS51208"/>
    </source>
</evidence>
<dbReference type="NCBIfam" id="TIGR01414">
    <property type="entry name" value="autotrans_barl"/>
    <property type="match status" value="1"/>
</dbReference>
<dbReference type="Proteomes" id="UP001301216">
    <property type="component" value="Unassembled WGS sequence"/>
</dbReference>
<dbReference type="Gene3D" id="2.40.128.130">
    <property type="entry name" value="Autotransporter beta-domain"/>
    <property type="match status" value="1"/>
</dbReference>
<dbReference type="SUPFAM" id="SSF51126">
    <property type="entry name" value="Pectin lyase-like"/>
    <property type="match status" value="5"/>
</dbReference>
<dbReference type="RefSeq" id="WP_265986061.1">
    <property type="nucleotide sequence ID" value="NZ_JAPHAV010000010.1"/>
</dbReference>
<evidence type="ECO:0000313" key="3">
    <source>
        <dbReference type="EMBL" id="MCX2698335.1"/>
    </source>
</evidence>
<organism evidence="3 4">
    <name type="scientific">Ochrobactrum chromiisoli</name>
    <dbReference type="NCBI Taxonomy" id="2993941"/>
    <lineage>
        <taxon>Bacteria</taxon>
        <taxon>Pseudomonadati</taxon>
        <taxon>Pseudomonadota</taxon>
        <taxon>Alphaproteobacteria</taxon>
        <taxon>Hyphomicrobiales</taxon>
        <taxon>Brucellaceae</taxon>
        <taxon>Brucella/Ochrobactrum group</taxon>
        <taxon>Ochrobactrum</taxon>
    </lineage>
</organism>
<name>A0ABT3QRU4_9HYPH</name>
<dbReference type="InterPro" id="IPR051551">
    <property type="entry name" value="Autotransporter_adhesion"/>
</dbReference>
<dbReference type="InterPro" id="IPR006315">
    <property type="entry name" value="OM_autotransptr_brl_dom"/>
</dbReference>
<keyword evidence="4" id="KW-1185">Reference proteome</keyword>
<accession>A0ABT3QRU4</accession>
<feature type="domain" description="Autotransporter" evidence="2">
    <location>
        <begin position="1502"/>
        <end position="1783"/>
    </location>
</feature>
<dbReference type="NCBIfam" id="TIGR02601">
    <property type="entry name" value="autotrns_rpt"/>
    <property type="match status" value="8"/>
</dbReference>
<dbReference type="SUPFAM" id="SSF103515">
    <property type="entry name" value="Autotransporter"/>
    <property type="match status" value="1"/>
</dbReference>